<evidence type="ECO:0000256" key="4">
    <source>
        <dbReference type="ARBA" id="ARBA00022917"/>
    </source>
</evidence>
<dbReference type="GO" id="GO:0003743">
    <property type="term" value="F:translation initiation factor activity"/>
    <property type="evidence" value="ECO:0007669"/>
    <property type="project" value="UniProtKB-UniRule"/>
</dbReference>
<dbReference type="InterPro" id="IPR000717">
    <property type="entry name" value="PCI_dom"/>
</dbReference>
<dbReference type="OMA" id="MWPIFQE"/>
<evidence type="ECO:0000256" key="2">
    <source>
        <dbReference type="ARBA" id="ARBA00022540"/>
    </source>
</evidence>
<dbReference type="Proteomes" id="UP000270924">
    <property type="component" value="Unassembled WGS sequence"/>
</dbReference>
<dbReference type="PROSITE" id="PS50250">
    <property type="entry name" value="PCI"/>
    <property type="match status" value="1"/>
</dbReference>
<dbReference type="InterPro" id="IPR036770">
    <property type="entry name" value="Ankyrin_rpt-contain_sf"/>
</dbReference>
<dbReference type="PROSITE" id="PS50297">
    <property type="entry name" value="ANK_REP_REGION"/>
    <property type="match status" value="3"/>
</dbReference>
<dbReference type="HAMAP" id="MF_03010">
    <property type="entry name" value="eIF3k"/>
    <property type="match status" value="1"/>
</dbReference>
<dbReference type="SUPFAM" id="SSF55545">
    <property type="entry name" value="beta-N-acetylhexosaminidase-like domain"/>
    <property type="match status" value="1"/>
</dbReference>
<dbReference type="SUPFAM" id="SSF48371">
    <property type="entry name" value="ARM repeat"/>
    <property type="match status" value="1"/>
</dbReference>
<comment type="subcellular location">
    <subcellularLocation>
        <location evidence="5">Cytoplasm</location>
    </subcellularLocation>
</comment>
<dbReference type="EMBL" id="UYWW01000010">
    <property type="protein sequence ID" value="VDM06723.1"/>
    <property type="molecule type" value="Genomic_DNA"/>
</dbReference>
<feature type="repeat" description="ANK" evidence="6">
    <location>
        <begin position="175"/>
        <end position="207"/>
    </location>
</feature>
<dbReference type="GO" id="GO:0005852">
    <property type="term" value="C:eukaryotic translation initiation factor 3 complex"/>
    <property type="evidence" value="ECO:0007669"/>
    <property type="project" value="UniProtKB-UniRule"/>
</dbReference>
<accession>A0A3P7DBX8</accession>
<dbReference type="SUPFAM" id="SSF46785">
    <property type="entry name" value="Winged helix' DNA-binding domain"/>
    <property type="match status" value="1"/>
</dbReference>
<evidence type="ECO:0000256" key="6">
    <source>
        <dbReference type="PROSITE-ProRule" id="PRU00023"/>
    </source>
</evidence>
<dbReference type="Gene3D" id="3.30.379.10">
    <property type="entry name" value="Chitobiase/beta-hexosaminidase domain 2-like"/>
    <property type="match status" value="1"/>
</dbReference>
<dbReference type="InterPro" id="IPR033464">
    <property type="entry name" value="CSN8_PSD8_EIF3K"/>
</dbReference>
<dbReference type="InterPro" id="IPR016020">
    <property type="entry name" value="Transl_init_fac_sub12_N_euk"/>
</dbReference>
<dbReference type="Pfam" id="PF00023">
    <property type="entry name" value="Ank"/>
    <property type="match status" value="1"/>
</dbReference>
<proteinExistence type="inferred from homology"/>
<gene>
    <name evidence="8" type="ORF">WBA_LOCUS109</name>
</gene>
<reference evidence="8 9" key="1">
    <citation type="submission" date="2018-11" db="EMBL/GenBank/DDBJ databases">
        <authorList>
            <consortium name="Pathogen Informatics"/>
        </authorList>
    </citation>
    <scope>NUCLEOTIDE SEQUENCE [LARGE SCALE GENOMIC DNA]</scope>
</reference>
<comment type="function">
    <text evidence="5">Component of the eukaryotic translation initiation factor 3 (eIF-3) complex, which is involved in protein synthesis of a specialized repertoire of mRNAs and, together with other initiation factors, stimulates binding of mRNA and methionyl-tRNAi to the 40S ribosome. The eIF-3 complex specifically targets and initiates translation of a subset of mRNAs involved in cell proliferation.</text>
</comment>
<keyword evidence="9" id="KW-1185">Reference proteome</keyword>
<sequence length="1240" mass="139627">MLVRNGIPNNITSNCNITANNEENICSLLLKSVDDERVDVLRSILEQIAAALVLKLSLPLKDFFSLICVVTSVISVSKSNFHEQVNQICYNGGTVLHHAVVRNSVDSVRALLSAGVNPCVQNNSNNTAYRLASSEEVKNAFVQELLQAVAQSNLGRVCQMISAGVSVDSIDAVNTGNTALHWGASYGNEDVVRILCQSGANVNTLNTKNETALHDAVRRGNEAVVKCLLSYGADPSIKNKSGEDCYELAAKMGGTMLPSLSLNTLNRKIRRTTSIESEIDRSSLMSTDTTIFVEKTSNYSAGRLENWTDLLWPQPKYIDLDERDRTCPYPKDGRLKIYFDKASEAEPRRLMQIIQMSAPILSTVHLELDYRGHGVGRVVREQSSLDGRITCGIFENGYCSGAYTLTIDEDGIEIYGEDHTGVRHGFSTLVQILRIFKEGSEVVNSNTETSLVTLHETLPESTAKITSTVNNEQPKKIGAIPCLTIRDSPDSCFRAVYQDFSGCKILNTETVRFYFYLLQLATRIGYCKASHLFVNFEVRTTDRYQLPYTTRDLFQITQVCDELFIKFVPSLDVQSSYIESDLAWRTIDSFLDDFPLTKVVHFGPNLAIMVISNRTVLNNVQRRIPRIYISVDIDKNNASLINHLPPFVTICVEGKYPFEAENLLSPRLNVVLRFSTSDPGFLCAAPESVAKKALLATRLGNKFPILGTMVCDLSTGCEVMPPSLSYMSELASLGVCWNKSVDVKRFCFLLPRITAEHFLLDGNMEALFKQMSTVGRVEHEITRYSYGLKVAESAEEVQEQSSSPSSNKKRPISVFVEMILNPDNMVLERLTPVIFKKARIELKRSLKILDRAKKHLPYNYELALVLAEIQIITELMVLTCKLGQSLCTYGINPSLSPKDQKYSFSSSDRLLQETTLVGYEMVNIGVSNLPPVVRTDLANRLLEIRSRFQHTWLSRNIAMISDQILLLCFINSNNFISAFIARTMSIFVDLKSKLDQAITGVNRYNPNNVETLESCIEAMVQENQYDKDILVTTLKLYQLNPDKYNESVVKLILLKTMMMAPKSDYALAKYLIDSSRVGSPELKRIFDIGALLESCNFAVFWRLMRGDYRPLDDVNEPFRQPGEIPKIIKAVPGFEESVRNYACQVINVTFQNIEKSLLVRLLGGVSGNLQENGKDISDKQVNEYARYYGWIPKENGEVYFVQNHEATIKSRNIEEKLQFDSRFFFLNQLSFCYNKILWFI</sequence>
<dbReference type="InParanoid" id="A0A3P7DBX8"/>
<dbReference type="InterPro" id="IPR036388">
    <property type="entry name" value="WH-like_DNA-bd_sf"/>
</dbReference>
<dbReference type="GO" id="GO:0043022">
    <property type="term" value="F:ribosome binding"/>
    <property type="evidence" value="ECO:0007669"/>
    <property type="project" value="InterPro"/>
</dbReference>
<keyword evidence="6" id="KW-0040">ANK repeat</keyword>
<dbReference type="GO" id="GO:0016787">
    <property type="term" value="F:hydrolase activity"/>
    <property type="evidence" value="ECO:0007669"/>
    <property type="project" value="UniProtKB-KW"/>
</dbReference>
<protein>
    <recommendedName>
        <fullName evidence="5">Eukaryotic translation initiation factor 3 subunit K</fullName>
        <shortName evidence="5">eIF3k</shortName>
    </recommendedName>
    <alternativeName>
        <fullName evidence="5">eIF-3 p25</fullName>
    </alternativeName>
</protein>
<feature type="repeat" description="ANK" evidence="6">
    <location>
        <begin position="91"/>
        <end position="123"/>
    </location>
</feature>
<dbReference type="PANTHER" id="PTHR13022">
    <property type="entry name" value="EUKARYOTIC TRANSLATION INITIATION FACTOR 3 SUBUNIT 11"/>
    <property type="match status" value="1"/>
</dbReference>
<dbReference type="GO" id="GO:0001732">
    <property type="term" value="P:formation of cytoplasmic translation initiation complex"/>
    <property type="evidence" value="ECO:0007669"/>
    <property type="project" value="UniProtKB-UniRule"/>
</dbReference>
<dbReference type="InterPro" id="IPR002110">
    <property type="entry name" value="Ankyrin_rpt"/>
</dbReference>
<evidence type="ECO:0000259" key="7">
    <source>
        <dbReference type="PROSITE" id="PS50250"/>
    </source>
</evidence>
<keyword evidence="1 5" id="KW-0963">Cytoplasm</keyword>
<dbReference type="InterPro" id="IPR029018">
    <property type="entry name" value="Hex-like_dom2"/>
</dbReference>
<dbReference type="PROSITE" id="PS50088">
    <property type="entry name" value="ANK_REPEAT"/>
    <property type="match status" value="3"/>
</dbReference>
<evidence type="ECO:0000256" key="3">
    <source>
        <dbReference type="ARBA" id="ARBA00022801"/>
    </source>
</evidence>
<name>A0A3P7DBX8_WUCBA</name>
<evidence type="ECO:0000256" key="1">
    <source>
        <dbReference type="ARBA" id="ARBA00022490"/>
    </source>
</evidence>
<dbReference type="FunCoup" id="A0A3P7DBX8">
    <property type="interactions" value="16"/>
</dbReference>
<comment type="subunit">
    <text evidence="5">Component of the eukaryotic translation initiation factor 3 (eIF-3) complex.</text>
</comment>
<dbReference type="AlphaFoldDB" id="A0A3P7DBX8"/>
<dbReference type="PANTHER" id="PTHR13022:SF0">
    <property type="entry name" value="EUKARYOTIC TRANSLATION INITIATION FACTOR 3 SUBUNIT K"/>
    <property type="match status" value="1"/>
</dbReference>
<keyword evidence="3" id="KW-0378">Hydrolase</keyword>
<dbReference type="FunFam" id="1.25.40.250:FF:000008">
    <property type="entry name" value="Eukaryotic translation initiation factor 3 subunit K"/>
    <property type="match status" value="1"/>
</dbReference>
<evidence type="ECO:0000256" key="5">
    <source>
        <dbReference type="HAMAP-Rule" id="MF_03010"/>
    </source>
</evidence>
<dbReference type="GO" id="GO:0006446">
    <property type="term" value="P:regulation of translational initiation"/>
    <property type="evidence" value="ECO:0007669"/>
    <property type="project" value="InterPro"/>
</dbReference>
<feature type="repeat" description="ANK" evidence="6">
    <location>
        <begin position="208"/>
        <end position="240"/>
    </location>
</feature>
<dbReference type="InterPro" id="IPR016024">
    <property type="entry name" value="ARM-type_fold"/>
</dbReference>
<dbReference type="Gene3D" id="1.10.10.10">
    <property type="entry name" value="Winged helix-like DNA-binding domain superfamily/Winged helix DNA-binding domain"/>
    <property type="match status" value="1"/>
</dbReference>
<keyword evidence="4 5" id="KW-0648">Protein biosynthesis</keyword>
<evidence type="ECO:0000313" key="8">
    <source>
        <dbReference type="EMBL" id="VDM06723.1"/>
    </source>
</evidence>
<dbReference type="SMART" id="SM00248">
    <property type="entry name" value="ANK"/>
    <property type="match status" value="3"/>
</dbReference>
<organism evidence="8 9">
    <name type="scientific">Wuchereria bancrofti</name>
    <dbReference type="NCBI Taxonomy" id="6293"/>
    <lineage>
        <taxon>Eukaryota</taxon>
        <taxon>Metazoa</taxon>
        <taxon>Ecdysozoa</taxon>
        <taxon>Nematoda</taxon>
        <taxon>Chromadorea</taxon>
        <taxon>Rhabditida</taxon>
        <taxon>Spirurina</taxon>
        <taxon>Spiruromorpha</taxon>
        <taxon>Filarioidea</taxon>
        <taxon>Onchocercidae</taxon>
        <taxon>Wuchereria</taxon>
    </lineage>
</organism>
<dbReference type="GO" id="GO:0016282">
    <property type="term" value="C:eukaryotic 43S preinitiation complex"/>
    <property type="evidence" value="ECO:0007669"/>
    <property type="project" value="UniProtKB-UniRule"/>
</dbReference>
<dbReference type="PRINTS" id="PR01415">
    <property type="entry name" value="ANKYRIN"/>
</dbReference>
<keyword evidence="2 5" id="KW-0396">Initiation factor</keyword>
<dbReference type="GO" id="GO:0003723">
    <property type="term" value="F:RNA binding"/>
    <property type="evidence" value="ECO:0007669"/>
    <property type="project" value="UniProtKB-UniRule"/>
</dbReference>
<evidence type="ECO:0000313" key="9">
    <source>
        <dbReference type="Proteomes" id="UP000270924"/>
    </source>
</evidence>
<dbReference type="Gene3D" id="1.25.40.20">
    <property type="entry name" value="Ankyrin repeat-containing domain"/>
    <property type="match status" value="2"/>
</dbReference>
<dbReference type="Pfam" id="PF12796">
    <property type="entry name" value="Ank_2"/>
    <property type="match status" value="1"/>
</dbReference>
<dbReference type="SUPFAM" id="SSF48403">
    <property type="entry name" value="Ankyrin repeat"/>
    <property type="match status" value="1"/>
</dbReference>
<dbReference type="OrthoDB" id="5806726at2759"/>
<dbReference type="GO" id="GO:0033290">
    <property type="term" value="C:eukaryotic 48S preinitiation complex"/>
    <property type="evidence" value="ECO:0007669"/>
    <property type="project" value="UniProtKB-UniRule"/>
</dbReference>
<dbReference type="InterPro" id="IPR009374">
    <property type="entry name" value="eIF3k"/>
</dbReference>
<dbReference type="InterPro" id="IPR036390">
    <property type="entry name" value="WH_DNA-bd_sf"/>
</dbReference>
<dbReference type="Gene3D" id="1.25.40.250">
    <property type="entry name" value="ARM repeat, domain 1"/>
    <property type="match status" value="1"/>
</dbReference>
<dbReference type="Pfam" id="PF10075">
    <property type="entry name" value="CSN8_PSD8_EIF3K"/>
    <property type="match status" value="1"/>
</dbReference>
<dbReference type="FunFam" id="1.10.10.10:FF:000212">
    <property type="entry name" value="Eukaryotic translation initiation factor 3 subunit K"/>
    <property type="match status" value="1"/>
</dbReference>
<feature type="domain" description="PCI" evidence="7">
    <location>
        <begin position="1025"/>
        <end position="1216"/>
    </location>
</feature>
<comment type="similarity">
    <text evidence="5">Belongs to the eIF-3 subunit K family.</text>
</comment>